<dbReference type="EMBL" id="BGZK01000460">
    <property type="protein sequence ID" value="GBP44873.1"/>
    <property type="molecule type" value="Genomic_DNA"/>
</dbReference>
<dbReference type="Proteomes" id="UP000299102">
    <property type="component" value="Unassembled WGS sequence"/>
</dbReference>
<gene>
    <name evidence="1" type="ORF">EVAR_24786_1</name>
</gene>
<keyword evidence="2" id="KW-1185">Reference proteome</keyword>
<evidence type="ECO:0000313" key="1">
    <source>
        <dbReference type="EMBL" id="GBP44873.1"/>
    </source>
</evidence>
<proteinExistence type="predicted"/>
<accession>A0A4C1W1D8</accession>
<protein>
    <submittedName>
        <fullName evidence="1">Uncharacterized protein</fullName>
    </submittedName>
</protein>
<sequence length="71" mass="7987">MALSKPQAQYGYANPPYAAKIKSHVITKVLRESTEWRSAPLAHLCLLSAFHEAVKIFLQASEDFVQESRGR</sequence>
<dbReference type="AlphaFoldDB" id="A0A4C1W1D8"/>
<comment type="caution">
    <text evidence="1">The sequence shown here is derived from an EMBL/GenBank/DDBJ whole genome shotgun (WGS) entry which is preliminary data.</text>
</comment>
<name>A0A4C1W1D8_EUMVA</name>
<reference evidence="1 2" key="1">
    <citation type="journal article" date="2019" name="Commun. Biol.">
        <title>The bagworm genome reveals a unique fibroin gene that provides high tensile strength.</title>
        <authorList>
            <person name="Kono N."/>
            <person name="Nakamura H."/>
            <person name="Ohtoshi R."/>
            <person name="Tomita M."/>
            <person name="Numata K."/>
            <person name="Arakawa K."/>
        </authorList>
    </citation>
    <scope>NUCLEOTIDE SEQUENCE [LARGE SCALE GENOMIC DNA]</scope>
</reference>
<evidence type="ECO:0000313" key="2">
    <source>
        <dbReference type="Proteomes" id="UP000299102"/>
    </source>
</evidence>
<organism evidence="1 2">
    <name type="scientific">Eumeta variegata</name>
    <name type="common">Bagworm moth</name>
    <name type="synonym">Eumeta japonica</name>
    <dbReference type="NCBI Taxonomy" id="151549"/>
    <lineage>
        <taxon>Eukaryota</taxon>
        <taxon>Metazoa</taxon>
        <taxon>Ecdysozoa</taxon>
        <taxon>Arthropoda</taxon>
        <taxon>Hexapoda</taxon>
        <taxon>Insecta</taxon>
        <taxon>Pterygota</taxon>
        <taxon>Neoptera</taxon>
        <taxon>Endopterygota</taxon>
        <taxon>Lepidoptera</taxon>
        <taxon>Glossata</taxon>
        <taxon>Ditrysia</taxon>
        <taxon>Tineoidea</taxon>
        <taxon>Psychidae</taxon>
        <taxon>Oiketicinae</taxon>
        <taxon>Eumeta</taxon>
    </lineage>
</organism>